<dbReference type="OrthoDB" id="9771198at2"/>
<dbReference type="EMBL" id="BBWV01000005">
    <property type="protein sequence ID" value="GAO45489.1"/>
    <property type="molecule type" value="Genomic_DNA"/>
</dbReference>
<feature type="transmembrane region" description="Helical" evidence="5">
    <location>
        <begin position="22"/>
        <end position="43"/>
    </location>
</feature>
<feature type="transmembrane region" description="Helical" evidence="5">
    <location>
        <begin position="376"/>
        <end position="403"/>
    </location>
</feature>
<dbReference type="NCBIfam" id="TIGR00815">
    <property type="entry name" value="sulP"/>
    <property type="match status" value="1"/>
</dbReference>
<gene>
    <name evidence="7" type="primary">dauA</name>
    <name evidence="7" type="ORF">FPE01S_05_01840</name>
</gene>
<evidence type="ECO:0000256" key="4">
    <source>
        <dbReference type="ARBA" id="ARBA00023136"/>
    </source>
</evidence>
<dbReference type="SUPFAM" id="SSF52091">
    <property type="entry name" value="SpoIIaa-like"/>
    <property type="match status" value="1"/>
</dbReference>
<dbReference type="InterPro" id="IPR002645">
    <property type="entry name" value="STAS_dom"/>
</dbReference>
<dbReference type="InterPro" id="IPR036513">
    <property type="entry name" value="STAS_dom_sf"/>
</dbReference>
<feature type="transmembrane region" description="Helical" evidence="5">
    <location>
        <begin position="77"/>
        <end position="107"/>
    </location>
</feature>
<dbReference type="GO" id="GO:0055085">
    <property type="term" value="P:transmembrane transport"/>
    <property type="evidence" value="ECO:0007669"/>
    <property type="project" value="InterPro"/>
</dbReference>
<evidence type="ECO:0000313" key="8">
    <source>
        <dbReference type="Proteomes" id="UP000033121"/>
    </source>
</evidence>
<dbReference type="Pfam" id="PF01740">
    <property type="entry name" value="STAS"/>
    <property type="match status" value="1"/>
</dbReference>
<feature type="transmembrane region" description="Helical" evidence="5">
    <location>
        <begin position="119"/>
        <end position="141"/>
    </location>
</feature>
<dbReference type="PANTHER" id="PTHR11814">
    <property type="entry name" value="SULFATE TRANSPORTER"/>
    <property type="match status" value="1"/>
</dbReference>
<evidence type="ECO:0000256" key="2">
    <source>
        <dbReference type="ARBA" id="ARBA00022692"/>
    </source>
</evidence>
<dbReference type="InterPro" id="IPR011547">
    <property type="entry name" value="SLC26A/SulP_dom"/>
</dbReference>
<keyword evidence="8" id="KW-1185">Reference proteome</keyword>
<feature type="transmembrane region" description="Helical" evidence="5">
    <location>
        <begin position="50"/>
        <end position="71"/>
    </location>
</feature>
<accession>A0A0E9N6N8</accession>
<comment type="subcellular location">
    <subcellularLocation>
        <location evidence="1">Membrane</location>
        <topology evidence="1">Multi-pass membrane protein</topology>
    </subcellularLocation>
</comment>
<dbReference type="RefSeq" id="WP_046371487.1">
    <property type="nucleotide sequence ID" value="NZ_BBWV01000005.1"/>
</dbReference>
<dbReference type="Pfam" id="PF00916">
    <property type="entry name" value="Sulfate_transp"/>
    <property type="match status" value="1"/>
</dbReference>
<keyword evidence="4 5" id="KW-0472">Membrane</keyword>
<evidence type="ECO:0000313" key="7">
    <source>
        <dbReference type="EMBL" id="GAO45489.1"/>
    </source>
</evidence>
<dbReference type="STRING" id="1220578.FPE01S_05_01840"/>
<evidence type="ECO:0000256" key="5">
    <source>
        <dbReference type="SAM" id="Phobius"/>
    </source>
</evidence>
<evidence type="ECO:0000256" key="1">
    <source>
        <dbReference type="ARBA" id="ARBA00004141"/>
    </source>
</evidence>
<feature type="transmembrane region" description="Helical" evidence="5">
    <location>
        <begin position="169"/>
        <end position="187"/>
    </location>
</feature>
<evidence type="ECO:0000256" key="3">
    <source>
        <dbReference type="ARBA" id="ARBA00022989"/>
    </source>
</evidence>
<dbReference type="AlphaFoldDB" id="A0A0E9N6N8"/>
<protein>
    <submittedName>
        <fullName evidence="7">C4-dicarboxylic acid transporter DauA</fullName>
    </submittedName>
</protein>
<proteinExistence type="predicted"/>
<dbReference type="Proteomes" id="UP000033121">
    <property type="component" value="Unassembled WGS sequence"/>
</dbReference>
<feature type="transmembrane region" description="Helical" evidence="5">
    <location>
        <begin position="199"/>
        <end position="216"/>
    </location>
</feature>
<keyword evidence="3 5" id="KW-1133">Transmembrane helix</keyword>
<sequence>MFKPKLFTTLKGYTTLQLGKDVLAGIIVGIVALPLAIAFAIASGVSPEKGLITAVIAGFIISVMGGSRVQIGGPTGAFIVIVYGIVQTYGIDGLTIATFMAGILLLIMGLARIGSVIKFIPYPLVTGFTSGIALIIFASQIKDFMGLSMGAVPADFIAKWEGYIKHIRSVNVAAVCIGMASILIIQLTPKVTRRIPGSLIALLLTTAVVLIFHLPVETIGSRFGSITASIPLPSLPHIDYALIKNLIQPAFAIALLGGIESLLSAVVADGMIGSNHKSNIELVAQGTANIFSSLFGGIPATGAIARTATNVKNGGRTPVAGIVHALTLLLIMLVAGQWAVYIPMPALAGILIVVAYNMSEWENFVSMLRGPKGDRLVLLVTFLLTVLVDLTVAIAIGMILAAFQFMRQMIENSKVTQFEDTVNIDSAGIPAGVEVFEITGPLFFGAAYKFREAMRLIESPPKVLIIRMRHVTVIDATGIKAIREIHKDSKRHHTRLLLAEVNDTVKSELKTARLLFAIGKANVTPSLPAAIDRSHHLLHEQPL</sequence>
<comment type="caution">
    <text evidence="7">The sequence shown here is derived from an EMBL/GenBank/DDBJ whole genome shotgun (WGS) entry which is preliminary data.</text>
</comment>
<organism evidence="7 8">
    <name type="scientific">Flavihumibacter petaseus NBRC 106054</name>
    <dbReference type="NCBI Taxonomy" id="1220578"/>
    <lineage>
        <taxon>Bacteria</taxon>
        <taxon>Pseudomonadati</taxon>
        <taxon>Bacteroidota</taxon>
        <taxon>Chitinophagia</taxon>
        <taxon>Chitinophagales</taxon>
        <taxon>Chitinophagaceae</taxon>
        <taxon>Flavihumibacter</taxon>
    </lineage>
</organism>
<dbReference type="PROSITE" id="PS50801">
    <property type="entry name" value="STAS"/>
    <property type="match status" value="1"/>
</dbReference>
<dbReference type="GO" id="GO:0016020">
    <property type="term" value="C:membrane"/>
    <property type="evidence" value="ECO:0007669"/>
    <property type="project" value="UniProtKB-SubCell"/>
</dbReference>
<feature type="transmembrane region" description="Helical" evidence="5">
    <location>
        <begin position="326"/>
        <end position="356"/>
    </location>
</feature>
<dbReference type="CDD" id="cd07042">
    <property type="entry name" value="STAS_SulP_like_sulfate_transporter"/>
    <property type="match status" value="1"/>
</dbReference>
<name>A0A0E9N6N8_9BACT</name>
<feature type="domain" description="STAS" evidence="6">
    <location>
        <begin position="432"/>
        <end position="534"/>
    </location>
</feature>
<keyword evidence="2 5" id="KW-0812">Transmembrane</keyword>
<dbReference type="InterPro" id="IPR001902">
    <property type="entry name" value="SLC26A/SulP_fam"/>
</dbReference>
<reference evidence="7 8" key="1">
    <citation type="submission" date="2015-04" db="EMBL/GenBank/DDBJ databases">
        <title>Whole genome shotgun sequence of Flavihumibacter petaseus NBRC 106054.</title>
        <authorList>
            <person name="Miyazawa S."/>
            <person name="Hosoyama A."/>
            <person name="Hashimoto M."/>
            <person name="Noguchi M."/>
            <person name="Tsuchikane K."/>
            <person name="Ohji S."/>
            <person name="Yamazoe A."/>
            <person name="Ichikawa N."/>
            <person name="Kimura A."/>
            <person name="Fujita N."/>
        </authorList>
    </citation>
    <scope>NUCLEOTIDE SEQUENCE [LARGE SCALE GENOMIC DNA]</scope>
    <source>
        <strain evidence="7 8">NBRC 106054</strain>
    </source>
</reference>
<feature type="transmembrane region" description="Helical" evidence="5">
    <location>
        <begin position="246"/>
        <end position="268"/>
    </location>
</feature>
<dbReference type="Gene3D" id="3.30.750.24">
    <property type="entry name" value="STAS domain"/>
    <property type="match status" value="1"/>
</dbReference>
<evidence type="ECO:0000259" key="6">
    <source>
        <dbReference type="PROSITE" id="PS50801"/>
    </source>
</evidence>